<dbReference type="AlphaFoldDB" id="A0A7L5JNX2"/>
<feature type="binding site" evidence="3">
    <location>
        <position position="180"/>
    </location>
    <ligand>
        <name>Mn(2+)</name>
        <dbReference type="ChEBI" id="CHEBI:29035"/>
        <label>1</label>
    </ligand>
</feature>
<evidence type="ECO:0000313" key="6">
    <source>
        <dbReference type="Proteomes" id="UP000509513"/>
    </source>
</evidence>
<proteinExistence type="inferred from homology"/>
<dbReference type="InterPro" id="IPR023696">
    <property type="entry name" value="Ureohydrolase_dom_sf"/>
</dbReference>
<dbReference type="CDD" id="cd11593">
    <property type="entry name" value="Agmatinase-like_2"/>
    <property type="match status" value="1"/>
</dbReference>
<dbReference type="RefSeq" id="WP_024775406.1">
    <property type="nucleotide sequence ID" value="NZ_CP054051.1"/>
</dbReference>
<keyword evidence="1 3" id="KW-0479">Metal-binding</keyword>
<feature type="binding site" evidence="3">
    <location>
        <position position="274"/>
    </location>
    <ligand>
        <name>Mn(2+)</name>
        <dbReference type="ChEBI" id="CHEBI:29035"/>
        <label>1</label>
    </ligand>
</feature>
<dbReference type="PROSITE" id="PS51409">
    <property type="entry name" value="ARGINASE_2"/>
    <property type="match status" value="1"/>
</dbReference>
<evidence type="ECO:0000256" key="4">
    <source>
        <dbReference type="PROSITE-ProRule" id="PRU00742"/>
    </source>
</evidence>
<dbReference type="KEGG" id="acib:ACBT_0886"/>
<feature type="binding site" evidence="3">
    <location>
        <position position="276"/>
    </location>
    <ligand>
        <name>Mn(2+)</name>
        <dbReference type="ChEBI" id="CHEBI:29035"/>
        <label>1</label>
    </ligand>
</feature>
<feature type="binding site" evidence="3">
    <location>
        <position position="156"/>
    </location>
    <ligand>
        <name>Mn(2+)</name>
        <dbReference type="ChEBI" id="CHEBI:29035"/>
        <label>1</label>
    </ligand>
</feature>
<keyword evidence="2 5" id="KW-0378">Hydrolase</keyword>
<dbReference type="GO" id="GO:0008783">
    <property type="term" value="F:agmatinase activity"/>
    <property type="evidence" value="ECO:0007669"/>
    <property type="project" value="UniProtKB-EC"/>
</dbReference>
<evidence type="ECO:0000256" key="2">
    <source>
        <dbReference type="ARBA" id="ARBA00022801"/>
    </source>
</evidence>
<feature type="binding site" evidence="3">
    <location>
        <position position="182"/>
    </location>
    <ligand>
        <name>Mn(2+)</name>
        <dbReference type="ChEBI" id="CHEBI:29035"/>
        <label>1</label>
    </ligand>
</feature>
<dbReference type="PIRSF" id="PIRSF036979">
    <property type="entry name" value="Arginase"/>
    <property type="match status" value="1"/>
</dbReference>
<protein>
    <submittedName>
        <fullName evidence="5">Arginase/agmatinase/formiminoglutamate hydrolase, arginase family</fullName>
        <ecNumber evidence="5">3.5.3.11</ecNumber>
    </submittedName>
</protein>
<dbReference type="EMBL" id="CP054051">
    <property type="protein sequence ID" value="QKJ26806.1"/>
    <property type="molecule type" value="Genomic_DNA"/>
</dbReference>
<organism evidence="5 6">
    <name type="scientific">Aliarcobacter cibarius</name>
    <dbReference type="NCBI Taxonomy" id="255507"/>
    <lineage>
        <taxon>Bacteria</taxon>
        <taxon>Pseudomonadati</taxon>
        <taxon>Campylobacterota</taxon>
        <taxon>Epsilonproteobacteria</taxon>
        <taxon>Campylobacterales</taxon>
        <taxon>Arcobacteraceae</taxon>
        <taxon>Aliarcobacter</taxon>
    </lineage>
</organism>
<dbReference type="GO" id="GO:0033389">
    <property type="term" value="P:putrescine biosynthetic process from arginine, via agmatine"/>
    <property type="evidence" value="ECO:0007669"/>
    <property type="project" value="TreeGrafter"/>
</dbReference>
<dbReference type="InterPro" id="IPR006035">
    <property type="entry name" value="Ureohydrolase"/>
</dbReference>
<dbReference type="Proteomes" id="UP000509513">
    <property type="component" value="Chromosome"/>
</dbReference>
<dbReference type="EC" id="3.5.3.11" evidence="5"/>
<reference evidence="5 6" key="1">
    <citation type="submission" date="2020-05" db="EMBL/GenBank/DDBJ databases">
        <title>Complete genome sequencing of Campylobacter and Arcobacter type strains.</title>
        <authorList>
            <person name="Miller W.G."/>
            <person name="Yee E."/>
        </authorList>
    </citation>
    <scope>NUCLEOTIDE SEQUENCE [LARGE SCALE GENOMIC DNA]</scope>
    <source>
        <strain evidence="5 6">LMG 21996</strain>
    </source>
</reference>
<sequence length="354" mass="39155">MSYRTLEEEIRVLELGLPPQENDGFIGGRLDPLEASLVLIPVPWEATVSFGEGTAHAPDAIRISSHQLDVENYHYIKPYKAGIAMLETDRRLLKLSDKARRKALKVIFALEDGKSPSKKALKFVNEASHTLNESVYEKSMDQLKKGKFAAVVGGDHSSPLGLIKALNDTQTESFGILHVDAHHDLRKAYEGFTYSHASIFYNAMNECDKISNLVQVGIRDYSSEEANRMIEYGQKGACLYDTAMQSQLASGKSLEEVFSPYIEKLPQNVYLSIDIDGLEPLNCPNTGTPVPGGLRYGELEHLIFMIVKSGKKIIGFDLCEVGYSEAGWDANVGARVLYQLCGALLASQGKIEYK</sequence>
<gene>
    <name evidence="5" type="primary">speB</name>
    <name evidence="5" type="ORF">ACBT_0886</name>
</gene>
<dbReference type="Gene3D" id="3.40.800.10">
    <property type="entry name" value="Ureohydrolase domain"/>
    <property type="match status" value="1"/>
</dbReference>
<dbReference type="PANTHER" id="PTHR11358">
    <property type="entry name" value="ARGINASE/AGMATINASE"/>
    <property type="match status" value="1"/>
</dbReference>
<evidence type="ECO:0000256" key="3">
    <source>
        <dbReference type="PIRSR" id="PIRSR036979-1"/>
    </source>
</evidence>
<evidence type="ECO:0000256" key="1">
    <source>
        <dbReference type="ARBA" id="ARBA00022723"/>
    </source>
</evidence>
<dbReference type="SUPFAM" id="SSF52768">
    <property type="entry name" value="Arginase/deacetylase"/>
    <property type="match status" value="1"/>
</dbReference>
<name>A0A7L5JNX2_9BACT</name>
<dbReference type="GO" id="GO:0046872">
    <property type="term" value="F:metal ion binding"/>
    <property type="evidence" value="ECO:0007669"/>
    <property type="project" value="UniProtKB-KW"/>
</dbReference>
<dbReference type="PANTHER" id="PTHR11358:SF26">
    <property type="entry name" value="GUANIDINO ACID HYDROLASE, MITOCHONDRIAL"/>
    <property type="match status" value="1"/>
</dbReference>
<dbReference type="Pfam" id="PF00491">
    <property type="entry name" value="Arginase"/>
    <property type="match status" value="1"/>
</dbReference>
<comment type="similarity">
    <text evidence="4">Belongs to the arginase family.</text>
</comment>
<evidence type="ECO:0000313" key="5">
    <source>
        <dbReference type="EMBL" id="QKJ26806.1"/>
    </source>
</evidence>
<keyword evidence="3" id="KW-0464">Manganese</keyword>
<comment type="cofactor">
    <cofactor evidence="3">
        <name>Mn(2+)</name>
        <dbReference type="ChEBI" id="CHEBI:29035"/>
    </cofactor>
    <text evidence="3">Binds 2 manganese ions per subunit.</text>
</comment>
<dbReference type="PRINTS" id="PR00116">
    <property type="entry name" value="ARGINASE"/>
</dbReference>
<feature type="binding site" evidence="3">
    <location>
        <position position="184"/>
    </location>
    <ligand>
        <name>Mn(2+)</name>
        <dbReference type="ChEBI" id="CHEBI:29035"/>
        <label>1</label>
    </ligand>
</feature>
<accession>A0A7L5JNX2</accession>